<organism evidence="3 4">
    <name type="scientific">Symbiodinium microadriaticum</name>
    <name type="common">Dinoflagellate</name>
    <name type="synonym">Zooxanthella microadriatica</name>
    <dbReference type="NCBI Taxonomy" id="2951"/>
    <lineage>
        <taxon>Eukaryota</taxon>
        <taxon>Sar</taxon>
        <taxon>Alveolata</taxon>
        <taxon>Dinophyceae</taxon>
        <taxon>Suessiales</taxon>
        <taxon>Symbiodiniaceae</taxon>
        <taxon>Symbiodinium</taxon>
    </lineage>
</organism>
<gene>
    <name evidence="3" type="ORF">AK812_SmicGene23990</name>
</gene>
<dbReference type="EMBL" id="LSRX01000561">
    <property type="protein sequence ID" value="OLP94038.1"/>
    <property type="molecule type" value="Genomic_DNA"/>
</dbReference>
<feature type="compositionally biased region" description="Low complexity" evidence="2">
    <location>
        <begin position="2989"/>
        <end position="3032"/>
    </location>
</feature>
<feature type="region of interest" description="Disordered" evidence="2">
    <location>
        <begin position="3389"/>
        <end position="3429"/>
    </location>
</feature>
<feature type="compositionally biased region" description="Basic and acidic residues" evidence="2">
    <location>
        <begin position="795"/>
        <end position="812"/>
    </location>
</feature>
<feature type="compositionally biased region" description="Polar residues" evidence="2">
    <location>
        <begin position="870"/>
        <end position="883"/>
    </location>
</feature>
<dbReference type="InterPro" id="IPR027417">
    <property type="entry name" value="P-loop_NTPase"/>
</dbReference>
<evidence type="ECO:0000313" key="4">
    <source>
        <dbReference type="Proteomes" id="UP000186817"/>
    </source>
</evidence>
<feature type="region of interest" description="Disordered" evidence="2">
    <location>
        <begin position="263"/>
        <end position="290"/>
    </location>
</feature>
<protein>
    <submittedName>
        <fullName evidence="3">Uncharacterized protein</fullName>
    </submittedName>
</protein>
<accession>A0A1Q9DFV6</accession>
<feature type="region of interest" description="Disordered" evidence="2">
    <location>
        <begin position="1672"/>
        <end position="1744"/>
    </location>
</feature>
<feature type="compositionally biased region" description="Low complexity" evidence="2">
    <location>
        <begin position="2939"/>
        <end position="2979"/>
    </location>
</feature>
<keyword evidence="4" id="KW-1185">Reference proteome</keyword>
<feature type="compositionally biased region" description="Basic residues" evidence="2">
    <location>
        <begin position="399"/>
        <end position="408"/>
    </location>
</feature>
<feature type="region of interest" description="Disordered" evidence="2">
    <location>
        <begin position="365"/>
        <end position="408"/>
    </location>
</feature>
<dbReference type="SUPFAM" id="SSF52540">
    <property type="entry name" value="P-loop containing nucleoside triphosphate hydrolases"/>
    <property type="match status" value="1"/>
</dbReference>
<feature type="compositionally biased region" description="Low complexity" evidence="2">
    <location>
        <begin position="2802"/>
        <end position="2840"/>
    </location>
</feature>
<feature type="compositionally biased region" description="Polar residues" evidence="2">
    <location>
        <begin position="3126"/>
        <end position="3135"/>
    </location>
</feature>
<feature type="compositionally biased region" description="Polar residues" evidence="2">
    <location>
        <begin position="3696"/>
        <end position="3707"/>
    </location>
</feature>
<keyword evidence="1" id="KW-0175">Coiled coil</keyword>
<feature type="compositionally biased region" description="Basic and acidic residues" evidence="2">
    <location>
        <begin position="68"/>
        <end position="84"/>
    </location>
</feature>
<reference evidence="3 4" key="1">
    <citation type="submission" date="2016-02" db="EMBL/GenBank/DDBJ databases">
        <title>Genome analysis of coral dinoflagellate symbionts highlights evolutionary adaptations to a symbiotic lifestyle.</title>
        <authorList>
            <person name="Aranda M."/>
            <person name="Li Y."/>
            <person name="Liew Y.J."/>
            <person name="Baumgarten S."/>
            <person name="Simakov O."/>
            <person name="Wilson M."/>
            <person name="Piel J."/>
            <person name="Ashoor H."/>
            <person name="Bougouffa S."/>
            <person name="Bajic V.B."/>
            <person name="Ryu T."/>
            <person name="Ravasi T."/>
            <person name="Bayer T."/>
            <person name="Micklem G."/>
            <person name="Kim H."/>
            <person name="Bhak J."/>
            <person name="Lajeunesse T.C."/>
            <person name="Voolstra C.R."/>
        </authorList>
    </citation>
    <scope>NUCLEOTIDE SEQUENCE [LARGE SCALE GENOMIC DNA]</scope>
    <source>
        <strain evidence="3 4">CCMP2467</strain>
    </source>
</reference>
<feature type="compositionally biased region" description="Basic residues" evidence="2">
    <location>
        <begin position="3671"/>
        <end position="3692"/>
    </location>
</feature>
<feature type="compositionally biased region" description="Polar residues" evidence="2">
    <location>
        <begin position="971"/>
        <end position="980"/>
    </location>
</feature>
<feature type="compositionally biased region" description="Low complexity" evidence="2">
    <location>
        <begin position="933"/>
        <end position="942"/>
    </location>
</feature>
<feature type="region of interest" description="Disordered" evidence="2">
    <location>
        <begin position="176"/>
        <end position="216"/>
    </location>
</feature>
<feature type="compositionally biased region" description="Polar residues" evidence="2">
    <location>
        <begin position="3091"/>
        <end position="3103"/>
    </location>
</feature>
<feature type="compositionally biased region" description="Low complexity" evidence="2">
    <location>
        <begin position="3227"/>
        <end position="3241"/>
    </location>
</feature>
<feature type="region of interest" description="Disordered" evidence="2">
    <location>
        <begin position="2074"/>
        <end position="2101"/>
    </location>
</feature>
<feature type="compositionally biased region" description="Pro residues" evidence="2">
    <location>
        <begin position="888"/>
        <end position="902"/>
    </location>
</feature>
<feature type="compositionally biased region" description="Polar residues" evidence="2">
    <location>
        <begin position="3204"/>
        <end position="3215"/>
    </location>
</feature>
<feature type="region of interest" description="Disordered" evidence="2">
    <location>
        <begin position="1965"/>
        <end position="2038"/>
    </location>
</feature>
<feature type="compositionally biased region" description="Polar residues" evidence="2">
    <location>
        <begin position="88"/>
        <end position="98"/>
    </location>
</feature>
<feature type="compositionally biased region" description="Pro residues" evidence="2">
    <location>
        <begin position="3411"/>
        <end position="3425"/>
    </location>
</feature>
<proteinExistence type="predicted"/>
<feature type="compositionally biased region" description="Low complexity" evidence="2">
    <location>
        <begin position="677"/>
        <end position="688"/>
    </location>
</feature>
<feature type="coiled-coil region" evidence="1">
    <location>
        <begin position="1161"/>
        <end position="1195"/>
    </location>
</feature>
<dbReference type="Proteomes" id="UP000186817">
    <property type="component" value="Unassembled WGS sequence"/>
</dbReference>
<feature type="region of interest" description="Disordered" evidence="2">
    <location>
        <begin position="3759"/>
        <end position="3820"/>
    </location>
</feature>
<feature type="region of interest" description="Disordered" evidence="2">
    <location>
        <begin position="1902"/>
        <end position="1950"/>
    </location>
</feature>
<feature type="compositionally biased region" description="Basic and acidic residues" evidence="2">
    <location>
        <begin position="1924"/>
        <end position="1933"/>
    </location>
</feature>
<feature type="compositionally biased region" description="Low complexity" evidence="2">
    <location>
        <begin position="955"/>
        <end position="965"/>
    </location>
</feature>
<feature type="compositionally biased region" description="Basic and acidic residues" evidence="2">
    <location>
        <begin position="3708"/>
        <end position="3731"/>
    </location>
</feature>
<feature type="compositionally biased region" description="Basic residues" evidence="2">
    <location>
        <begin position="743"/>
        <end position="756"/>
    </location>
</feature>
<feature type="region of interest" description="Disordered" evidence="2">
    <location>
        <begin position="1198"/>
        <end position="1249"/>
    </location>
</feature>
<feature type="compositionally biased region" description="Low complexity" evidence="2">
    <location>
        <begin position="2672"/>
        <end position="2682"/>
    </location>
</feature>
<feature type="region of interest" description="Disordered" evidence="2">
    <location>
        <begin position="2618"/>
        <end position="3242"/>
    </location>
</feature>
<feature type="compositionally biased region" description="Polar residues" evidence="2">
    <location>
        <begin position="2710"/>
        <end position="2738"/>
    </location>
</feature>
<feature type="compositionally biased region" description="Low complexity" evidence="2">
    <location>
        <begin position="3041"/>
        <end position="3057"/>
    </location>
</feature>
<evidence type="ECO:0000313" key="3">
    <source>
        <dbReference type="EMBL" id="OLP94038.1"/>
    </source>
</evidence>
<feature type="compositionally biased region" description="Basic and acidic residues" evidence="2">
    <location>
        <begin position="382"/>
        <end position="398"/>
    </location>
</feature>
<feature type="compositionally biased region" description="Basic residues" evidence="2">
    <location>
        <begin position="3765"/>
        <end position="3776"/>
    </location>
</feature>
<feature type="compositionally biased region" description="Low complexity" evidence="2">
    <location>
        <begin position="1233"/>
        <end position="1247"/>
    </location>
</feature>
<feature type="compositionally biased region" description="Low complexity" evidence="2">
    <location>
        <begin position="724"/>
        <end position="737"/>
    </location>
</feature>
<feature type="region of interest" description="Disordered" evidence="2">
    <location>
        <begin position="57"/>
        <end position="104"/>
    </location>
</feature>
<evidence type="ECO:0000256" key="2">
    <source>
        <dbReference type="SAM" id="MobiDB-lite"/>
    </source>
</evidence>
<feature type="compositionally biased region" description="Low complexity" evidence="2">
    <location>
        <begin position="1973"/>
        <end position="1982"/>
    </location>
</feature>
<feature type="compositionally biased region" description="Basic and acidic residues" evidence="2">
    <location>
        <begin position="1625"/>
        <end position="1659"/>
    </location>
</feature>
<feature type="region of interest" description="Disordered" evidence="2">
    <location>
        <begin position="3279"/>
        <end position="3353"/>
    </location>
</feature>
<feature type="compositionally biased region" description="Polar residues" evidence="2">
    <location>
        <begin position="1079"/>
        <end position="1093"/>
    </location>
</feature>
<evidence type="ECO:0000256" key="1">
    <source>
        <dbReference type="SAM" id="Coils"/>
    </source>
</evidence>
<dbReference type="Gene3D" id="3.40.50.300">
    <property type="entry name" value="P-loop containing nucleotide triphosphate hydrolases"/>
    <property type="match status" value="1"/>
</dbReference>
<feature type="compositionally biased region" description="Polar residues" evidence="2">
    <location>
        <begin position="758"/>
        <end position="778"/>
    </location>
</feature>
<feature type="compositionally biased region" description="Low complexity" evidence="2">
    <location>
        <begin position="1711"/>
        <end position="1722"/>
    </location>
</feature>
<feature type="compositionally biased region" description="Basic residues" evidence="2">
    <location>
        <begin position="3732"/>
        <end position="3741"/>
    </location>
</feature>
<feature type="region of interest" description="Disordered" evidence="2">
    <location>
        <begin position="1600"/>
        <end position="1659"/>
    </location>
</feature>
<sequence>MTVGTLSGGTHLQMAYDQLRADPLLAFEMWAACKVRWQEKLGIPAATVAKILASKPAISLPGGTDEGTEQRTTEEQAKTQDGRVEATPPQTGGDQTGNPEGGGTEIAVKEEIDWDASPEGTRQLVTPELLVDLDEASGDQQPSADDIVEGMKHTWPSAATFATIFHNMTVTDIRKEWGMPSSPSTSEASAREKREPEESMGSVPGACAGGEPPLDQDDLVQQVMNELKQPSGGAPVPPSGGAQADREEELIDIEIDSGATIRPASQRAKQAGEQLGQQLRRQEEERRRTLRVGGKLGGEDEEWLNSWTWEKRPNANRRRAGDTDTRYGYVIATLCNEGLRGAIFAFTTSGDIKYEAVVQRATIPTASRMNSSPGTGGGGSMETDRNQEPAAPQEERGARGRAHKPGCHQRGRMHARLQTLEAKVQTLQQSGTGSTVDTEFGGRKPALIMGGCVDVQAFVPGVRTAYAILPYGPRENESAQDGWINIKAIARELGQPESDVDSENTGMRQQKRNNNQGDAWVAALTDTHDWQGALLAHFKQIFTKADGGARDVDFEQRRGRLARQCMHKPWVPFTQDELSGVSARWKNTKCTGPDMIAHEALHILKQHPVWERRLRDAQRRRGWEDGGTRGTELILTLQTVARDRKAFGKNKKILTAKTALKRRFSEAVKQHGQSDFQGHTTQQQTHGTKSMTSKKQPAEAGRPWPENSRNNSKRSQSEPWHPEQQQQRATGQPQGAGSYAQRPRARQQRTSSKRTRPQLATTPQQRRQQHADPTQQQRRATEVPPLDETCPAESKCGRADKPYHEGQGDQRRGNKHTKSAIRAEFQRRGIDKPDHLSWNEAAHMVGMTPFSEEQQHDGGTPPQPRQQGGSRSKSPTRKGQSQVREAAQPPPPPNLRQPPPEATPHRTASSSGEPAPGSKEDTEAKQKHHDRMANAQARAEAAQPEGRQPGEERAAAQTREAPAAASHHHSTQPQQASASATEEDPCECKADATAFSTGHYRLQWDDPTQQSHLTMLDPDDGDLLHRTRRQFQGNPPNMSAHMQEHELQQMSIDAVVEDMPGTTTEEEMWKGMFERTEQGSRLPTCTKEQQQGSETVERRLRETEELLPPGEQPPPPPSPNAFQIALAVGLMADRVTLQRGTPDRGELLEVQVPLCMSQTGLDTLEAHSRALTARVELLELENKVLKVRVERLEGEGFELVSESRPATPPREAASIPSCPAASSPYRPAERTRPSSSSSAAGSSGPAAEKFRGQAADEIGAYIRRCLSGGNRGSSGREKIDLPKVYVVVKDFKENLFDPARVFSTWRDTQPVVSVGPRPGKQFGESIFVRFPSLRAVAAAGLRWPEDAVVWARRRLRTLAALPWREKKDADGELVVALPGGAWHRTATRRRVPTASLKSPRSFSVRLAAPEAREQALEADLDLGFSFGEGEQVDCVPFAPDLVTSWRQDRFSPEPSHQAVSEGSRDEPGWAARVANLERDMGSLQQGIKDILARKFFPLRNIVCDKYKDEKDEYQRYYPAIAFADYGAIISQIRELNAAKYKDAKKQNPEEYPEIEPPEDERGHTEALMEMQDSAKKRRAKLLEKGSEKVQKTEVVDVDDDAASKKASGKGKGGIWTSEPPLPAGHWKDRTRKEHLSSDSKEAKEALRQKLEEHKKEKLEEYHKKKLRDAFEKHFSGKGAGSDAPETAEQKEVRTEPAASGTGDESKKKEAGPGPDEAGSDPSSSEESESSSETNDPVPANPDGSTSVKLLVFAMLIVRKDIGEMNAPTDIQYETWKPKNNTQNCILEKNSIFVYNGNFEVKSHLDMEREKKKDQEVDPVRMVREEEFHDVAEWFVMDDTDGDDDWCIVGETDTPDVVRAVRTDEHVPEEGLELIMLDSGLMPAYCLVIILRQVPDEFTELLDSTPNGNWTIMDDGVEYTGGSGEGKEKARVEAQPEEPTEQERQGDLGQSQGEQIEEVLDMLGTDLSVSNGGRASSRTSSRSDIQNGPEELVPDDMSLDEFKKRTLEHAELESEESAAKKTREGESSEPVSPSKALYPPLFAGRVSQEDDVFHWDEHEDLTAVEGEDTEYEDLVEEEMEDAPKNEQGESPPDVSPEELDSMDQEAAVEELNRLSKIGVIEEFAESGASGSEKRMDLREVYDWRYRDGRWRRRCRIVAREYRAGAASTAETFSPTASNAAARLVLILHLLNPTWVILVLDIKDAYLQVPQQEEVLVTISDWMKKACNIGDGIVWRLKRCLPGKKEDSLWLVEELEKIFRVEKEGPYPLNRIGDGEELRYLKRKYVFVEEGIVVQPNEKYIKKLLELYDLGRLKSKATPEHVDLVKEDKSKDRIDIQYASKLNGQEDNDEIPPEESHVVEAYSDSDWGEARNGYYLDQDQKQGRLEEDDSEWELKYTEDLWRGQYDKVIDQPDKERQESAVEQPLKGDTALQRHLITTSTTLRSIRDVKDKQVLNLDDLPLFLKGPRIEFTVKSQQGEFFIRKVDLQLSGDLVVNQGEFIALVGLHGHGKSSILKMFGGELLPGDGNLPGFFVPPHLRVLHVGTEPGLFHGTLYDNLVFGVDGGGAEYRDAARERVRHVCRLLALPKEILNLLDLPDKLCWDQDETGVLTSTMVHACGILQPRSGKREKAGTDSDNASAEHRRTKHQPGVPPADTAMPTLDLSMSAGAGVRQSPPAAEQQQRKAPQPKPPPTHLRHEEAHPQGRATAAAATGSSPPKQNTGSIPSKRQPLQPNFQHSQPTALYRQVFGPPPSQTQPPMEHDAAAGGTTQVNQDAPPQRRQPLGTGAMRAGHHAHGAHDDDQQQDEQQQQPAAEPEAEWAQHQTAGPAAAAEATASAAASSSRARSHQPLQRGVQPLPQRPQHWAAMEPWGRKRRPWQPPPRQIPTGQHDFHDRPQQPEPDQQQAVESNTDNNLLPQHQPEEQHPDPATGDPGSAIPHDQTQEQQTQPSQPPQRFQRQQSQASQSQTQATQQHQPAAAQPTSSHNPGTQGTQPAQPVQGPYQQQQDPPPADSQSSATHRGEQPQQSQPQDSGSTPVHPDSHQQTAAASSSSDTGTPSSAAQQQHWARYTPGAGDQRTRNKANKTWIHAEFAKRGTSTGDGEASSSSQPPPNTAAASAAGPEHQEDPKSKQGTQAQQQAENREGWQPPTTPDHADTQQQQQPTLEGAGSIQARAPPNEDPTSKDQLQRYLNAKPSNPAPPVDIAAVLKSQQEWVTNTPPRGSKEDTEATERQQASQRSRSPSEQQGLVRYRLQLYLTTGHTPITWPPILPVGPTMAIVYQSMPAGDESETSWPSEDRTDQPNPMNPEESDRTELWQQSKQLKSKQAAAAPAETTCLMHGGAPSSTSRYRSQGEQESRAAAAARARRCILRVLELTRGEAHLQAQQALCALQPPQEAGPSDVAGGASSSHEAPHTGPAPPGCNQPPPPNPHQTAGDLIELAMATIVALNEMGEEAGVNDLQHDLRQIQRLLKEGERLFHGAKKARDWPAVHRGEDLAERAAECCSSLLQTLDTAPPGHQPYTLDALERMQYLAREASSAHAAAWGTLHEEEEDLRSVEELRPLRKRPHHEADCIAHDGGQDSHLEAPTAQQELPLMAMRKLRRLMPFLHGEAQVLAGDALADLYQWSTQFWGDIITLVEDSQEERHNNRENQHQLNYHEDPNKNYHRDQDQNYQYYKRRRQQTKRRTASRRKNRGVKQARDQTQTDNPGTEQSYHEDHDENQARCYLKDQNRDYLHNKRRRAQTRRRTRAVDFLNLLDLNHKKQYDLGNKRRRHQPRRRKEERHSSQAGHYQKDEHHLLESWDQTQMVHSNKGKKGSYHEDHGGN</sequence>
<feature type="compositionally biased region" description="Low complexity" evidence="2">
    <location>
        <begin position="1212"/>
        <end position="1224"/>
    </location>
</feature>
<feature type="region of interest" description="Disordered" evidence="2">
    <location>
        <begin position="1076"/>
        <end position="1098"/>
    </location>
</feature>
<feature type="compositionally biased region" description="Basic and acidic residues" evidence="2">
    <location>
        <begin position="3217"/>
        <end position="3226"/>
    </location>
</feature>
<feature type="compositionally biased region" description="Basic and acidic residues" evidence="2">
    <location>
        <begin position="824"/>
        <end position="837"/>
    </location>
</feature>
<feature type="compositionally biased region" description="Basic and acidic residues" evidence="2">
    <location>
        <begin position="3786"/>
        <end position="3795"/>
    </location>
</feature>
<feature type="region of interest" description="Disordered" evidence="2">
    <location>
        <begin position="3637"/>
        <end position="3741"/>
    </location>
</feature>
<name>A0A1Q9DFV6_SYMMI</name>
<feature type="compositionally biased region" description="Basic and acidic residues" evidence="2">
    <location>
        <begin position="3638"/>
        <end position="3665"/>
    </location>
</feature>
<feature type="region of interest" description="Disordered" evidence="2">
    <location>
        <begin position="1543"/>
        <end position="1563"/>
    </location>
</feature>
<comment type="caution">
    <text evidence="3">The sequence shown here is derived from an EMBL/GenBank/DDBJ whole genome shotgun (WGS) entry which is preliminary data.</text>
</comment>
<feature type="compositionally biased region" description="Basic and acidic residues" evidence="2">
    <location>
        <begin position="1999"/>
        <end position="2025"/>
    </location>
</feature>
<feature type="region of interest" description="Disordered" evidence="2">
    <location>
        <begin position="665"/>
        <end position="987"/>
    </location>
</feature>
<feature type="compositionally biased region" description="Polar residues" evidence="2">
    <location>
        <begin position="707"/>
        <end position="718"/>
    </location>
</feature>
<feature type="compositionally biased region" description="Low complexity" evidence="2">
    <location>
        <begin position="3312"/>
        <end position="3325"/>
    </location>
</feature>